<evidence type="ECO:0000313" key="4">
    <source>
        <dbReference type="Proteomes" id="UP000218934"/>
    </source>
</evidence>
<reference evidence="3 4" key="1">
    <citation type="submission" date="2017-09" db="EMBL/GenBank/DDBJ databases">
        <title>The Catabolism of 3,6-Dichlorosalicylic acid is Initiated by the Cytochrome P450 Monooxygenase DsmABC in Rhizorhabdus dicambivorans Ndbn-20.</title>
        <authorList>
            <person name="Na L."/>
        </authorList>
    </citation>
    <scope>NUCLEOTIDE SEQUENCE [LARGE SCALE GENOMIC DNA]</scope>
    <source>
        <strain evidence="3 4">Ndbn-20m</strain>
    </source>
</reference>
<evidence type="ECO:0000259" key="2">
    <source>
        <dbReference type="Pfam" id="PF01757"/>
    </source>
</evidence>
<dbReference type="Proteomes" id="UP000218934">
    <property type="component" value="Unassembled WGS sequence"/>
</dbReference>
<gene>
    <name evidence="3" type="ORF">COO09_17460</name>
</gene>
<feature type="transmembrane region" description="Helical" evidence="1">
    <location>
        <begin position="115"/>
        <end position="140"/>
    </location>
</feature>
<keyword evidence="1" id="KW-0472">Membrane</keyword>
<feature type="transmembrane region" description="Helical" evidence="1">
    <location>
        <begin position="75"/>
        <end position="94"/>
    </location>
</feature>
<dbReference type="PANTHER" id="PTHR23028:SF53">
    <property type="entry name" value="ACYL_TRANSF_3 DOMAIN-CONTAINING PROTEIN"/>
    <property type="match status" value="1"/>
</dbReference>
<keyword evidence="3" id="KW-0808">Transferase</keyword>
<protein>
    <submittedName>
        <fullName evidence="3">Acyltransferase</fullName>
    </submittedName>
</protein>
<feature type="transmembrane region" description="Helical" evidence="1">
    <location>
        <begin position="288"/>
        <end position="311"/>
    </location>
</feature>
<keyword evidence="1" id="KW-0812">Transmembrane</keyword>
<name>A0A2A4FQF3_9SPHN</name>
<dbReference type="OrthoDB" id="9796461at2"/>
<keyword evidence="1" id="KW-1133">Transmembrane helix</keyword>
<dbReference type="AlphaFoldDB" id="A0A2A4FQF3"/>
<dbReference type="GO" id="GO:0016747">
    <property type="term" value="F:acyltransferase activity, transferring groups other than amino-acyl groups"/>
    <property type="evidence" value="ECO:0007669"/>
    <property type="project" value="InterPro"/>
</dbReference>
<feature type="transmembrane region" description="Helical" evidence="1">
    <location>
        <begin position="233"/>
        <end position="253"/>
    </location>
</feature>
<dbReference type="EMBL" id="NWUF01000020">
    <property type="protein sequence ID" value="PCE40985.1"/>
    <property type="molecule type" value="Genomic_DNA"/>
</dbReference>
<dbReference type="GO" id="GO:0016020">
    <property type="term" value="C:membrane"/>
    <property type="evidence" value="ECO:0007669"/>
    <property type="project" value="TreeGrafter"/>
</dbReference>
<feature type="domain" description="Acyltransferase 3" evidence="2">
    <location>
        <begin position="42"/>
        <end position="311"/>
    </location>
</feature>
<evidence type="ECO:0000313" key="3">
    <source>
        <dbReference type="EMBL" id="PCE40985.1"/>
    </source>
</evidence>
<dbReference type="KEGG" id="rdi:CMV14_15550"/>
<keyword evidence="3" id="KW-0012">Acyltransferase</keyword>
<organism evidence="3 4">
    <name type="scientific">Rhizorhabdus dicambivorans</name>
    <dbReference type="NCBI Taxonomy" id="1850238"/>
    <lineage>
        <taxon>Bacteria</taxon>
        <taxon>Pseudomonadati</taxon>
        <taxon>Pseudomonadota</taxon>
        <taxon>Alphaproteobacteria</taxon>
        <taxon>Sphingomonadales</taxon>
        <taxon>Sphingomonadaceae</taxon>
        <taxon>Rhizorhabdus</taxon>
    </lineage>
</organism>
<dbReference type="Pfam" id="PF01757">
    <property type="entry name" value="Acyl_transf_3"/>
    <property type="match status" value="1"/>
</dbReference>
<dbReference type="PANTHER" id="PTHR23028">
    <property type="entry name" value="ACETYLTRANSFERASE"/>
    <property type="match status" value="1"/>
</dbReference>
<accession>A0A2A4FQF3</accession>
<keyword evidence="4" id="KW-1185">Reference proteome</keyword>
<comment type="caution">
    <text evidence="3">The sequence shown here is derived from an EMBL/GenBank/DDBJ whole genome shotgun (WGS) entry which is preliminary data.</text>
</comment>
<feature type="transmembrane region" description="Helical" evidence="1">
    <location>
        <begin position="178"/>
        <end position="196"/>
    </location>
</feature>
<feature type="transmembrane region" description="Helical" evidence="1">
    <location>
        <begin position="259"/>
        <end position="276"/>
    </location>
</feature>
<evidence type="ECO:0000256" key="1">
    <source>
        <dbReference type="SAM" id="Phobius"/>
    </source>
</evidence>
<feature type="transmembrane region" description="Helical" evidence="1">
    <location>
        <begin position="152"/>
        <end position="171"/>
    </location>
</feature>
<dbReference type="InterPro" id="IPR002656">
    <property type="entry name" value="Acyl_transf_3_dom"/>
</dbReference>
<proteinExistence type="predicted"/>
<dbReference type="InterPro" id="IPR050879">
    <property type="entry name" value="Acyltransferase_3"/>
</dbReference>
<sequence length="354" mass="37765">MGTSVEQAGGARQGPKAWLLPCSCQKGGGNGGDGMASGRIDILDGWRAASILFVLAGHLLPMGPHGWGINSSLTVGGMALFFALSGFLITRFLLDRADVAEFLRRRLFRIVPLAWAAMLLLALANGAGAGTIAANLLFVANLPPPRLMPGGAHLWSLCVEAQFYICVALLVALGGRRALWLLPPLCIAVTIGRIAAGAEESIVTWLRIDDILAGGTMALLCGRPGAAAALRRLPQWLPLFLLVLVLVVAGQRAGWLNYLRSYVAAAAIGVSIFSAPDAMRRLFSSRPAVYVATISYALYIFHLMFDATWLGSGDRLVKYAKRPLLLAATFAAAHISTFHFERPLIALGKRLGRP</sequence>
<dbReference type="GO" id="GO:0000271">
    <property type="term" value="P:polysaccharide biosynthetic process"/>
    <property type="evidence" value="ECO:0007669"/>
    <property type="project" value="TreeGrafter"/>
</dbReference>